<gene>
    <name evidence="1" type="ORF">TTX_1462a</name>
</gene>
<evidence type="ECO:0000313" key="2">
    <source>
        <dbReference type="Proteomes" id="UP000002654"/>
    </source>
</evidence>
<dbReference type="Proteomes" id="UP000002654">
    <property type="component" value="Chromosome"/>
</dbReference>
<organism evidence="1 2">
    <name type="scientific">Thermoproteus tenax (strain ATCC 35583 / DSM 2078 / JCM 9277 / NBRC 100435 / Kra 1)</name>
    <dbReference type="NCBI Taxonomy" id="768679"/>
    <lineage>
        <taxon>Archaea</taxon>
        <taxon>Thermoproteota</taxon>
        <taxon>Thermoprotei</taxon>
        <taxon>Thermoproteales</taxon>
        <taxon>Thermoproteaceae</taxon>
        <taxon>Thermoproteus</taxon>
    </lineage>
</organism>
<sequence length="71" mass="8061">MQNIVKRALKFYDIEARRSFTTDQYELVVIELGGGRSVTLAVAISPYTGNKCYSFAPRRTEIKSVGLDRFI</sequence>
<dbReference type="PATRIC" id="fig|768679.9.peg.1483"/>
<dbReference type="PaxDb" id="768679-TTX_1462a"/>
<reference evidence="1 2" key="1">
    <citation type="journal article" date="2011" name="PLoS ONE">
        <title>The complete genome sequence of Thermoproteus tenax: a physiologically versatile member of the Crenarchaeota.</title>
        <authorList>
            <person name="Siebers B."/>
            <person name="Zaparty M."/>
            <person name="Raddatz G."/>
            <person name="Tjaden B."/>
            <person name="Albers S.V."/>
            <person name="Bell S.D."/>
            <person name="Blombach F."/>
            <person name="Kletzin A."/>
            <person name="Kyrpides N."/>
            <person name="Lanz C."/>
            <person name="Plagens A."/>
            <person name="Rampp M."/>
            <person name="Rosinus A."/>
            <person name="von Jan M."/>
            <person name="Makarova K.S."/>
            <person name="Klenk H.P."/>
            <person name="Schuster S.C."/>
            <person name="Hensel R."/>
        </authorList>
    </citation>
    <scope>NUCLEOTIDE SEQUENCE [LARGE SCALE GENOMIC DNA]</scope>
    <source>
        <strain evidence="2">ATCC 35583 / DSM 2078 / JCM 9277 / NBRC 100435 / Kra 1</strain>
    </source>
</reference>
<evidence type="ECO:0000313" key="1">
    <source>
        <dbReference type="EMBL" id="CCC82092.1"/>
    </source>
</evidence>
<proteinExistence type="predicted"/>
<dbReference type="STRING" id="768679.TTX_1462a"/>
<dbReference type="EMBL" id="FN869859">
    <property type="protein sequence ID" value="CCC82092.1"/>
    <property type="molecule type" value="Genomic_DNA"/>
</dbReference>
<name>G4RKJ7_THETK</name>
<dbReference type="AlphaFoldDB" id="G4RKJ7"/>
<dbReference type="HOGENOM" id="CLU_2695981_0_0_2"/>
<keyword evidence="2" id="KW-1185">Reference proteome</keyword>
<dbReference type="KEGG" id="ttn:TTX_1462a"/>
<accession>G4RKJ7</accession>
<protein>
    <submittedName>
        <fullName evidence="1">Uncharacterized conserved protein</fullName>
    </submittedName>
</protein>
<dbReference type="eggNOG" id="arCOG04200">
    <property type="taxonomic scope" value="Archaea"/>
</dbReference>